<feature type="domain" description="Amine oxidase" evidence="3">
    <location>
        <begin position="13"/>
        <end position="433"/>
    </location>
</feature>
<evidence type="ECO:0000313" key="5">
    <source>
        <dbReference type="Proteomes" id="UP001060414"/>
    </source>
</evidence>
<dbReference type="InterPro" id="IPR050464">
    <property type="entry name" value="Zeta_carotene_desat/Oxidored"/>
</dbReference>
<accession>A0ABY5ZMJ6</accession>
<dbReference type="InterPro" id="IPR001613">
    <property type="entry name" value="Flavin_amine_oxidase"/>
</dbReference>
<dbReference type="Pfam" id="PF01593">
    <property type="entry name" value="Amino_oxidase"/>
    <property type="match status" value="1"/>
</dbReference>
<dbReference type="PRINTS" id="PR00757">
    <property type="entry name" value="AMINEOXDASEF"/>
</dbReference>
<dbReference type="Gene3D" id="1.10.3110.10">
    <property type="entry name" value="protoporphyrinogen ix oxidase, domain 3"/>
    <property type="match status" value="1"/>
</dbReference>
<dbReference type="RefSeq" id="WP_260748744.1">
    <property type="nucleotide sequence ID" value="NZ_CP092109.1"/>
</dbReference>
<evidence type="ECO:0000259" key="3">
    <source>
        <dbReference type="Pfam" id="PF01593"/>
    </source>
</evidence>
<gene>
    <name evidence="4" type="ORF">L9S41_03030</name>
</gene>
<sequence length="438" mass="47643">MGKKSVLVVGAGVAGLSAAHALRGRGFEVRVLEAGARIGGRAGSDFVEDCVLDRGAQLLSDGYVNVCRLIDELHLRDDLRPASPWTAVVLKGRGRAVSSARPWSVNTSGLLGMSDSLTLANGSRQLFKDTESLPLDNLSCWSQFDDEAADLWLARQFNDQILDYVFEPILQGFFFQEPEEMSRALAMLVWNFGGRGKLPRALLGGMEALVEALAEPLRVDLRSPVEALDITHDGVVARTAQACFSADHLVLAVPAPAARDIYTPVDEVETRLVSTAYSSAIVLALLIPDGLPKSSMPGDVHAIMIPRRERRVIGSVILVTRKCPIHVDRGELLNVMLSGAASRRLLDAPLDDILAEAIPELEFFYPGIKARVDTVRAFRWRDACAGTPVGRCRDLRIYRAHTGPRRVWLAGDYMGSPNLEGAVESGLWAARAIADREG</sequence>
<evidence type="ECO:0000313" key="4">
    <source>
        <dbReference type="EMBL" id="UWZ80387.1"/>
    </source>
</evidence>
<name>A0ABY5ZMJ6_9BACT</name>
<dbReference type="InterPro" id="IPR002937">
    <property type="entry name" value="Amino_oxidase"/>
</dbReference>
<dbReference type="Gene3D" id="3.50.50.60">
    <property type="entry name" value="FAD/NAD(P)-binding domain"/>
    <property type="match status" value="1"/>
</dbReference>
<dbReference type="Gene3D" id="3.90.660.20">
    <property type="entry name" value="Protoporphyrinogen oxidase, mitochondrial, domain 2"/>
    <property type="match status" value="1"/>
</dbReference>
<organism evidence="4 5">
    <name type="scientific">Geoalkalibacter halelectricus</name>
    <dbReference type="NCBI Taxonomy" id="2847045"/>
    <lineage>
        <taxon>Bacteria</taxon>
        <taxon>Pseudomonadati</taxon>
        <taxon>Thermodesulfobacteriota</taxon>
        <taxon>Desulfuromonadia</taxon>
        <taxon>Desulfuromonadales</taxon>
        <taxon>Geoalkalibacteraceae</taxon>
        <taxon>Geoalkalibacter</taxon>
    </lineage>
</organism>
<dbReference type="SUPFAM" id="SSF51905">
    <property type="entry name" value="FAD/NAD(P)-binding domain"/>
    <property type="match status" value="1"/>
</dbReference>
<evidence type="ECO:0000256" key="1">
    <source>
        <dbReference type="ARBA" id="ARBA00001974"/>
    </source>
</evidence>
<dbReference type="EMBL" id="CP092109">
    <property type="protein sequence ID" value="UWZ80387.1"/>
    <property type="molecule type" value="Genomic_DNA"/>
</dbReference>
<dbReference type="Proteomes" id="UP001060414">
    <property type="component" value="Chromosome"/>
</dbReference>
<keyword evidence="2" id="KW-0560">Oxidoreductase</keyword>
<comment type="cofactor">
    <cofactor evidence="1">
        <name>FAD</name>
        <dbReference type="ChEBI" id="CHEBI:57692"/>
    </cofactor>
</comment>
<keyword evidence="5" id="KW-1185">Reference proteome</keyword>
<dbReference type="InterPro" id="IPR036188">
    <property type="entry name" value="FAD/NAD-bd_sf"/>
</dbReference>
<reference evidence="4" key="1">
    <citation type="journal article" date="2022" name="Environ. Microbiol.">
        <title>Geoalkalibacter halelectricus SAP #1 sp. nov. possessing extracellular electron transfer and mineral#reducing capabilities from a haloalkaline environment.</title>
        <authorList>
            <person name="Yadav S."/>
            <person name="Singh R."/>
            <person name="Sundharam S.S."/>
            <person name="Chaudhary S."/>
            <person name="Krishnamurthi S."/>
            <person name="Patil S.A."/>
        </authorList>
    </citation>
    <scope>NUCLEOTIDE SEQUENCE</scope>
    <source>
        <strain evidence="4">SAP-1</strain>
    </source>
</reference>
<evidence type="ECO:0000256" key="2">
    <source>
        <dbReference type="ARBA" id="ARBA00023002"/>
    </source>
</evidence>
<proteinExistence type="predicted"/>
<protein>
    <submittedName>
        <fullName evidence="4">FAD-dependent oxidoreductase</fullName>
    </submittedName>
</protein>
<dbReference type="PANTHER" id="PTHR42923">
    <property type="entry name" value="PROTOPORPHYRINOGEN OXIDASE"/>
    <property type="match status" value="1"/>
</dbReference>